<dbReference type="WBParaSite" id="Hba_01578">
    <property type="protein sequence ID" value="Hba_01578"/>
    <property type="gene ID" value="Hba_01578"/>
</dbReference>
<dbReference type="InterPro" id="IPR001584">
    <property type="entry name" value="Integrase_cat-core"/>
</dbReference>
<dbReference type="SUPFAM" id="SSF53098">
    <property type="entry name" value="Ribonuclease H-like"/>
    <property type="match status" value="1"/>
</dbReference>
<sequence>MDKEFSSLLKTKRVMAYALRFLRRCIAKVSVKDRITKSLPFLKSHRIQTNLQGYELKQAHNVLVKDFQRATITEELNLQLDSAGVLRCYGRLNRAKLNEDEKNPIFITPKTPFAFLIIRDIHAKHHKGTAHTMATVRDRYWIPQLRRQVRGVIKRCIPCQKMNNLSYKYPKMTNLPSRRVIRSRPFEHVGLDYFGPLTVTSRNLNDNKVYGCILTCTTTRLIHLEVVTDMTTESFINALRRFIARRGVPSTITSDNANTFTLAEQILTDVTRNIRKDSTVHHLMSENEITWYYNTPYAPWQGGFYERLIKIVKHSLYKTLGRKVVNLDQLTTTLSEIESCLNTRPLTYQEES</sequence>
<dbReference type="GO" id="GO:0003676">
    <property type="term" value="F:nucleic acid binding"/>
    <property type="evidence" value="ECO:0007669"/>
    <property type="project" value="InterPro"/>
</dbReference>
<keyword evidence="2" id="KW-1185">Reference proteome</keyword>
<evidence type="ECO:0000313" key="3">
    <source>
        <dbReference type="WBParaSite" id="Hba_01578"/>
    </source>
</evidence>
<dbReference type="Proteomes" id="UP000095283">
    <property type="component" value="Unplaced"/>
</dbReference>
<proteinExistence type="predicted"/>
<dbReference type="Gene3D" id="3.30.420.10">
    <property type="entry name" value="Ribonuclease H-like superfamily/Ribonuclease H"/>
    <property type="match status" value="1"/>
</dbReference>
<dbReference type="InterPro" id="IPR041588">
    <property type="entry name" value="Integrase_H2C2"/>
</dbReference>
<name>A0A1I7WA91_HETBA</name>
<dbReference type="AlphaFoldDB" id="A0A1I7WA91"/>
<dbReference type="InterPro" id="IPR036397">
    <property type="entry name" value="RNaseH_sf"/>
</dbReference>
<evidence type="ECO:0000259" key="1">
    <source>
        <dbReference type="PROSITE" id="PS50994"/>
    </source>
</evidence>
<dbReference type="PANTHER" id="PTHR47331">
    <property type="entry name" value="PHD-TYPE DOMAIN-CONTAINING PROTEIN"/>
    <property type="match status" value="1"/>
</dbReference>
<dbReference type="PROSITE" id="PS50994">
    <property type="entry name" value="INTEGRASE"/>
    <property type="match status" value="1"/>
</dbReference>
<evidence type="ECO:0000313" key="2">
    <source>
        <dbReference type="Proteomes" id="UP000095283"/>
    </source>
</evidence>
<dbReference type="Gene3D" id="1.10.340.70">
    <property type="match status" value="1"/>
</dbReference>
<feature type="domain" description="Integrase catalytic" evidence="1">
    <location>
        <begin position="181"/>
        <end position="352"/>
    </location>
</feature>
<organism evidence="2 3">
    <name type="scientific">Heterorhabditis bacteriophora</name>
    <name type="common">Entomopathogenic nematode worm</name>
    <dbReference type="NCBI Taxonomy" id="37862"/>
    <lineage>
        <taxon>Eukaryota</taxon>
        <taxon>Metazoa</taxon>
        <taxon>Ecdysozoa</taxon>
        <taxon>Nematoda</taxon>
        <taxon>Chromadorea</taxon>
        <taxon>Rhabditida</taxon>
        <taxon>Rhabditina</taxon>
        <taxon>Rhabditomorpha</taxon>
        <taxon>Strongyloidea</taxon>
        <taxon>Heterorhabditidae</taxon>
        <taxon>Heterorhabditis</taxon>
    </lineage>
</organism>
<dbReference type="GO" id="GO:0015074">
    <property type="term" value="P:DNA integration"/>
    <property type="evidence" value="ECO:0007669"/>
    <property type="project" value="InterPro"/>
</dbReference>
<dbReference type="Pfam" id="PF00665">
    <property type="entry name" value="rve"/>
    <property type="match status" value="1"/>
</dbReference>
<dbReference type="Pfam" id="PF17921">
    <property type="entry name" value="Integrase_H2C2"/>
    <property type="match status" value="1"/>
</dbReference>
<protein>
    <submittedName>
        <fullName evidence="3">Integrase catalytic domain-containing protein</fullName>
    </submittedName>
</protein>
<reference evidence="3" key="1">
    <citation type="submission" date="2016-11" db="UniProtKB">
        <authorList>
            <consortium name="WormBaseParasite"/>
        </authorList>
    </citation>
    <scope>IDENTIFICATION</scope>
</reference>
<dbReference type="InterPro" id="IPR012337">
    <property type="entry name" value="RNaseH-like_sf"/>
</dbReference>
<accession>A0A1I7WA91</accession>